<feature type="domain" description="Filamentous haemagglutinin FhaB/tRNA nuclease CdiA-like TPS" evidence="2">
    <location>
        <begin position="130"/>
        <end position="253"/>
    </location>
</feature>
<dbReference type="Gene3D" id="2.160.20.10">
    <property type="entry name" value="Single-stranded right-handed beta-helix, Pectin lyase-like"/>
    <property type="match status" value="1"/>
</dbReference>
<evidence type="ECO:0000259" key="2">
    <source>
        <dbReference type="SMART" id="SM00912"/>
    </source>
</evidence>
<dbReference type="InterPro" id="IPR012334">
    <property type="entry name" value="Pectin_lyas_fold"/>
</dbReference>
<dbReference type="SUPFAM" id="SSF51126">
    <property type="entry name" value="Pectin lyase-like"/>
    <property type="match status" value="1"/>
</dbReference>
<feature type="transmembrane region" description="Helical" evidence="1">
    <location>
        <begin position="43"/>
        <end position="63"/>
    </location>
</feature>
<name>A0A2N4TLL2_RALPI</name>
<keyword evidence="1" id="KW-0472">Membrane</keyword>
<protein>
    <submittedName>
        <fullName evidence="3">Adhesin</fullName>
    </submittedName>
</protein>
<keyword evidence="1" id="KW-0812">Transmembrane</keyword>
<dbReference type="InterPro" id="IPR019794">
    <property type="entry name" value="Peroxidases_AS"/>
</dbReference>
<dbReference type="EMBL" id="PKQE01000006">
    <property type="protein sequence ID" value="PLC40593.1"/>
    <property type="molecule type" value="Genomic_DNA"/>
</dbReference>
<dbReference type="GO" id="GO:0004601">
    <property type="term" value="F:peroxidase activity"/>
    <property type="evidence" value="ECO:0007669"/>
    <property type="project" value="InterPro"/>
</dbReference>
<gene>
    <name evidence="3" type="ORF">C0Q88_22620</name>
</gene>
<evidence type="ECO:0000313" key="3">
    <source>
        <dbReference type="EMBL" id="PLC40593.1"/>
    </source>
</evidence>
<organism evidence="3 4">
    <name type="scientific">Ralstonia pickettii</name>
    <name type="common">Burkholderia pickettii</name>
    <dbReference type="NCBI Taxonomy" id="329"/>
    <lineage>
        <taxon>Bacteria</taxon>
        <taxon>Pseudomonadati</taxon>
        <taxon>Pseudomonadota</taxon>
        <taxon>Betaproteobacteria</taxon>
        <taxon>Burkholderiales</taxon>
        <taxon>Burkholderiaceae</taxon>
        <taxon>Ralstonia</taxon>
    </lineage>
</organism>
<evidence type="ECO:0000256" key="1">
    <source>
        <dbReference type="SAM" id="Phobius"/>
    </source>
</evidence>
<evidence type="ECO:0000313" key="4">
    <source>
        <dbReference type="Proteomes" id="UP000234456"/>
    </source>
</evidence>
<dbReference type="InterPro" id="IPR011050">
    <property type="entry name" value="Pectin_lyase_fold/virulence"/>
</dbReference>
<dbReference type="Proteomes" id="UP000234456">
    <property type="component" value="Unassembled WGS sequence"/>
</dbReference>
<dbReference type="OrthoDB" id="5666689at2"/>
<dbReference type="NCBIfam" id="TIGR01901">
    <property type="entry name" value="adhes_NPXG"/>
    <property type="match status" value="1"/>
</dbReference>
<dbReference type="SMART" id="SM00912">
    <property type="entry name" value="Haemagg_act"/>
    <property type="match status" value="1"/>
</dbReference>
<keyword evidence="1" id="KW-1133">Transmembrane helix</keyword>
<comment type="caution">
    <text evidence="3">The sequence shown here is derived from an EMBL/GenBank/DDBJ whole genome shotgun (WGS) entry which is preliminary data.</text>
</comment>
<proteinExistence type="predicted"/>
<dbReference type="Pfam" id="PF05860">
    <property type="entry name" value="TPS"/>
    <property type="match status" value="1"/>
</dbReference>
<accession>A0A2N4TLL2</accession>
<reference evidence="3 4" key="1">
    <citation type="submission" date="2017-12" db="EMBL/GenBank/DDBJ databases">
        <title>Draft genome sequence of Ralstonia pickettii 52.</title>
        <authorList>
            <person name="Zheng B."/>
        </authorList>
    </citation>
    <scope>NUCLEOTIDE SEQUENCE [LARGE SCALE GENOMIC DNA]</scope>
    <source>
        <strain evidence="3 4">52</strain>
    </source>
</reference>
<sequence>MNTRQRLHFHQLEQANLARDTACSDAMFSHADAQRHLAQRKSLWRRAVAGLVAVFMWLSPLTVTIEQSRSAAGVLNAGTHATSPEAWSDWVAMTALRIRLAWHAAQAAPIVDPNAPIVFRPGVTQTTGVGGGVPVVNITAPNAAGISLNQFQSFNIDPVGLILNNSLMGGTSLTGGQLSANPNLSNRVASTIINEVTATGANYASLLAGPLEVFGAPATVIIANPNGITTRGVGFVNTLGVTLSTGKPQFLSGPNGTTTDFTNAQAIGYNVTGGHIQIEGNAGVNGPGPGIEGTVGTIDLIGQTVGINAPLYAGSRINIIAGRQFVAPTSTTDSGTVYGTTSNGSSNTATAINAANGGANNGYAIDATAFGAVTAGQIQVVGTAAGMGVRMDAQLAANAGDLNIASNGDVSLAGTAAQQQANVQAAGNVSLTGTHVGVGGYTISAGGDVTSTGQVQSGKQLSATAGGNINVANTQSRGDTTLAAGASLQAGAVQSGGALAMSAAGNDGSGDITVTGATGASTAATLTAARDINLTGQLSAASVTAQAGRDVNTQTGANVQSSADTAFSAGRNLASQGTLNSGGNLTLTAGQGLSIVGQATAIASAALNAGGDTQISGSLASGAAMTIATGGNLSVPGSVLGSTNVSLNAGQAIDIGGVLIAQQNGSIHAGTNLTGAGSLAFGQGATLQTGNDVALTGKLLSNALTVQAGNGASFQDVQAGGAFNVAAMGVAGGGDVVFNGNVASVGAVSVTAQRDVVVAGNVAGGDQVTLSAARNVNVSASGGVQTVGALNLNATTGNVASAGQLTVGSTLAANAGTDVTLGGSTSAIGDVSVGAGRDIALSGSASTQGNAQLTAANNVTLAGNTAVAGNVAVNSGRDTNVSGSLQANAVNLVAAGSATLNNVQANGDLTVQAKGTAGVGDISVTGTVQGAGAGNLVAARDALVTGNLQLASKLNVNAGGNVTVGGTLQSNADVLLQANAGSITNTGAVQAGGNLTAGAAQAIILGTQSSTSALGDTVLTAGSNLTLGGTLVGQGNGSLSAGGAISGGGNTAFGLATALQSTGDTNLSGSLRGGTVQMTAGGTATLQDVQAGSTVNLSAGQDLNLTGATAAGANITASAGGNLNVSGSVQSAGNTSLTSINGSMTSTGTIASQGALGIQAGTDINLGGATTASGDATLSSGRDLVVSGTLNGQGSGTLLAGRDLTGAGVISFGRQATLVSGRDVNQGGLVQAQAVNVTAGNSLSVNNIESASTLDLQAQGNSGGGAIQVNGSAAAAGAVQLTAAQDVSIGGKLASGSNVTVNAQGNIGVAGAIEAVGNTSLTAQRGSLNASGGISSGGSLSIGTGLDLSLGASTSAVGSILLSAGRDAILNGVLVGNADGTVAAGRNITGAGTQAVVQALTLLSGLDLTLTGSMQANSVYVNAGNNAALNNVLSSTTLGVIANGNAGAGDVVLNGTVGAPGSIGLQAARDVAVNGALTGGADVQLLGARNVTVAGAVQSAADLLLYAQGGTASVTGSLATNQTLSVVAGLDVNLGGQASAASSFLALAGRDIALSGVVAGQLDGTLSANRNVTGAGGAAFAQSATVTAGQDTSLTGTLQGASVTVTAANTAGLGKVQAVNGPLNVTANGTGGGGDVTVAGAMTSAGDLTLQAARDVSVTGAVNSGGIGSVQAGRNASFADALNTVGALSVAANTGQVNLTTVATQGNLMASAGTSLSATGVVVSAGSANLSAGTDLTLSSGVAAQHSGALAAGGNLSAAAVAFGDQASLSAGGNISVTNGVATNGTLTATAGNSLTLGSAQAGTALTLTAKGQGGGGDIAVAGSTVAGGLLSMTASRDVTLNGAVLGYGTANATAGRNLSISGAFGTNADATLAATSGSLSVAGPLTIGGSLTATSGAGLSLSGGLVNGDTALTAQGGVTLTGNLLGLGAATIQAGSAIAGGGALSFAKDTSLQAGNGIALGSIETAGKFSANAGGDIALGATTAVGDVRVQSNGGSTTFGGQIATGGNLNVLAAQNVSATSGVSAVGAVSMTGTQGNVTVGGVSANGDTTLQAGQTLALSGTSTIAGQVGLSGNNVTLTGTLAGSKNVNIAAQSTLDSSQAQVVSTGNTTLSGTNVKTGNLLVGGALDAHASNQLSLTGQQVLAVGNATLAAGGTLANTSSVLAGGNLNVSGNVVTNASGASLASTGTTTVSAGSFSNAGIINGGTSNVVASGALTNSGSLLGLNALNISAGTLNNQGGLIFAGDPSAAGGPTTGDLSLTLTGGNGAFSNASGNILAQRNMGISAVSMAFDPTQGTISQGGQLNINAGSIYVSGTWKLGGQSVTANGINGFTNAGTITGTSAVTLGTSGLFTNVGQVSASDLTINGAFSNAAGALLHAGNSLTLNGSGTNRGTVESMGSLTVNGGSFDNQLATTQAAGNVTFNLSGTLQNTGGTITAGNNVSITAASVVNDQTAPTGQQTTTTVVSDPSVLLSNTIGTLTTTSPTTGEIAHVVSTNVATIGDLLAPLGAGASSATSVSFTAVEEGIAILQNNGSAIYEPVWEVTPSGGSQTLALPTVYRTVSTATPGTSGVISAGNSLSISANSLSNRGGQISAINGDALNVQSLSNGSVAPTLVNQSTTWVDPASLSTFLNALASLASQNNSSGGMFGLAAAGTGYITGDPTCNSGCTLQAPSFYSINTSSPAAQQGGTVSMGMPLGMIASGGNLTVSGGNLVNEGILYAGNNVVINAASLTNQGGNQQNYSSQVGCASGVPDTACGTAGNPRGNNPNTNTFSYSQQNASIYAGHDLVIAAGQVNNTYGNLIAGHNVVVGGVGSTASSTTPAQSLTNTSGNIVAGNNVELNVSGAITNTLPPPVPVHQNYGTQQQYAGCMTANGYKESYCEGYVDQQSGSSSVISAGNTLTINAGSLTNVGSLITAGANAVINVAGPVVNSAQTLNAYWHSHWVQETGMFSSDKRHDIWACGSADQCAQLYGSAYTGTGGVINPPTPVGNIAATIQAPNLSISSNGQIQNVGNVLGTSVSLAGQQLINGITTSNTYTPHVNAPSQVISLSPSTMPGLNLGVPRTVGSGQLPTPVPGKASYVDGELSPALSAGIGPQTLLSNLPANLQPSSTLFYYNPDEENLLLQQAALAQTGKASFVDGLTTDSQQNLSVTQIEKEVLYQNALNYAQANGLQLGTALTQTQVSQLDRPMLWYVEQTVPDPNCTATGTATCPTITALMPQVYLPANTSAMSAGGNISGQNVTLNFDQDGNGSILNTGSISASGTLAVNTNSLTNQANQVDVGQIWSSVSGGYINTTGTQVQPGGFMSAANMDLNVQTLQQIGGALQQLNADGTVDQAGTQQLLANLQHSLGGNFTQTAVADNLHQDFVKEGGSFGFVQLAAMVVAVAAAIMLQPEISGAIASMQTAAAEVGLNTLITTGSVQAAAEAGGVLASATFAAGGLANVAISVGLSSLAGSVASQVITTGNLNLGQALQAGAVAAITAGLTNGITGALELSNPGISSIGNNISQGNWAAVQSNLGQYAEASLARSLVSAGVNTIANGGSFGQALANGLVSDAAAVGANAIGANLPGIGTAGASPETVLANAIAHAALGCAAQSLSGGDCAGGAIGGAASAIVAPIIRDAVYADSPVLSYSADPTRQAVTVALSMLLSGTVGAAFGANVASAAQAAQNESLNNATSRYQDVNDPRFRANVKALGDCVDLVSCRSNGAFLQAQIGALSDSNIAAMCAGNTDCLSARLQERALYQQAYGQALAHLNPSIAARDYLTSQSQAQGNGYTANELANAFQRYQSGSSDPTNPVDAFVAKAIVGNVALFGAVRGITAVDSDGAGGSVKGTTSSGSAAGGGGAFDNAMSNHLAATLNSIKSGGDNLFSTEISTVAGKINVAAEVSANGTVLKLSDIAIYGANGDVTAGSIVKNIISGKADLIQAARDNGFTSIQITGVRVPNSSSANPGKVIDLTIPIPAK</sequence>
<dbReference type="InterPro" id="IPR008638">
    <property type="entry name" value="FhaB/CdiA-like_TPS"/>
</dbReference>
<dbReference type="PROSITE" id="PS00436">
    <property type="entry name" value="PEROXIDASE_2"/>
    <property type="match status" value="1"/>
</dbReference>